<organism evidence="2 3">
    <name type="scientific">Pedobacter antarcticus 4BY</name>
    <dbReference type="NCBI Taxonomy" id="1358423"/>
    <lineage>
        <taxon>Bacteria</taxon>
        <taxon>Pseudomonadati</taxon>
        <taxon>Bacteroidota</taxon>
        <taxon>Sphingobacteriia</taxon>
        <taxon>Sphingobacteriales</taxon>
        <taxon>Sphingobacteriaceae</taxon>
        <taxon>Pedobacter</taxon>
    </lineage>
</organism>
<dbReference type="SMART" id="SM00829">
    <property type="entry name" value="PKS_ER"/>
    <property type="match status" value="1"/>
</dbReference>
<evidence type="ECO:0000313" key="2">
    <source>
        <dbReference type="EMBL" id="KEQ28401.1"/>
    </source>
</evidence>
<dbReference type="Gene3D" id="3.90.180.10">
    <property type="entry name" value="Medium-chain alcohol dehydrogenases, catalytic domain"/>
    <property type="match status" value="1"/>
</dbReference>
<dbReference type="eggNOG" id="COG0604">
    <property type="taxonomic scope" value="Bacteria"/>
</dbReference>
<dbReference type="OrthoDB" id="9787435at2"/>
<dbReference type="AlphaFoldDB" id="A0A081PCH8"/>
<dbReference type="InterPro" id="IPR011032">
    <property type="entry name" value="GroES-like_sf"/>
</dbReference>
<keyword evidence="3" id="KW-1185">Reference proteome</keyword>
<reference evidence="2 3" key="1">
    <citation type="journal article" date="1992" name="Int. J. Syst. Bacteriol.">
        <title>Sphingobacterium antarcticus sp. nov. a Psychrotrophic Bacterium from the Soils of Schirmacher Oasis, Antarctica.</title>
        <authorList>
            <person name="Shivaji S."/>
            <person name="Ray M.K."/>
            <person name="Rao N.S."/>
            <person name="Saiserr L."/>
            <person name="Jagannadham M.V."/>
            <person name="Kumar G.S."/>
            <person name="Reddy G."/>
            <person name="Bhargava P.M."/>
        </authorList>
    </citation>
    <scope>NUCLEOTIDE SEQUENCE [LARGE SCALE GENOMIC DNA]</scope>
    <source>
        <strain evidence="2 3">4BY</strain>
    </source>
</reference>
<dbReference type="SUPFAM" id="SSF50129">
    <property type="entry name" value="GroES-like"/>
    <property type="match status" value="1"/>
</dbReference>
<evidence type="ECO:0000313" key="3">
    <source>
        <dbReference type="Proteomes" id="UP000028007"/>
    </source>
</evidence>
<dbReference type="SUPFAM" id="SSF51735">
    <property type="entry name" value="NAD(P)-binding Rossmann-fold domains"/>
    <property type="match status" value="1"/>
</dbReference>
<dbReference type="GO" id="GO:0016491">
    <property type="term" value="F:oxidoreductase activity"/>
    <property type="evidence" value="ECO:0007669"/>
    <property type="project" value="InterPro"/>
</dbReference>
<dbReference type="PANTHER" id="PTHR43677">
    <property type="entry name" value="SHORT-CHAIN DEHYDROGENASE/REDUCTASE"/>
    <property type="match status" value="1"/>
</dbReference>
<dbReference type="InterPro" id="IPR051397">
    <property type="entry name" value="Zn-ADH-like_protein"/>
</dbReference>
<dbReference type="EMBL" id="JNFF01000116">
    <property type="protein sequence ID" value="KEQ28401.1"/>
    <property type="molecule type" value="Genomic_DNA"/>
</dbReference>
<dbReference type="Proteomes" id="UP000028007">
    <property type="component" value="Unassembled WGS sequence"/>
</dbReference>
<dbReference type="PANTHER" id="PTHR43677:SF11">
    <property type="entry name" value="ZINC-CONTAINING ALCOHOL DEHYDROGENASE"/>
    <property type="match status" value="1"/>
</dbReference>
<protein>
    <submittedName>
        <fullName evidence="2">Alcohol dehydrogenase</fullName>
    </submittedName>
</protein>
<accession>A0A081PCH8</accession>
<sequence length="322" mass="33943">MKAAVIYNANEAPKYEEFSDPVSAGENEILVSMRAVAIPNFEKGLASGKHYASSANTVPRIPVTMGVGEMKDGTHFFGVGIGGVLAEKALFNKAQMIRVPDGLDSVTAAAIPNAVVGSALALLFRANLKSGDVVLINGATGFTGKLAVQLAKHYGAKKVIATGRNQEQLEELLELGADEVISLKGTPDEISRKIRVLHEFDPIGVVLDYTWGKPAELILNALQGKGKFTPVTRFLTVGSTAGDSINLSSAILRSSGLSLMGSGVGSLPADALRQLFSVVLPDVYALAAAGKLKIDTVSARLADVETDFYKEVAASKRLVFEI</sequence>
<dbReference type="InterPro" id="IPR036291">
    <property type="entry name" value="NAD(P)-bd_dom_sf"/>
</dbReference>
<name>A0A081PCH8_9SPHI</name>
<evidence type="ECO:0000259" key="1">
    <source>
        <dbReference type="SMART" id="SM00829"/>
    </source>
</evidence>
<dbReference type="RefSeq" id="WP_037444273.1">
    <property type="nucleotide sequence ID" value="NZ_JNFF01000116.1"/>
</dbReference>
<dbReference type="InterPro" id="IPR020843">
    <property type="entry name" value="ER"/>
</dbReference>
<feature type="domain" description="Enoyl reductase (ER)" evidence="1">
    <location>
        <begin position="8"/>
        <end position="320"/>
    </location>
</feature>
<dbReference type="InterPro" id="IPR013149">
    <property type="entry name" value="ADH-like_C"/>
</dbReference>
<dbReference type="Gene3D" id="3.40.50.720">
    <property type="entry name" value="NAD(P)-binding Rossmann-like Domain"/>
    <property type="match status" value="1"/>
</dbReference>
<comment type="caution">
    <text evidence="2">The sequence shown here is derived from an EMBL/GenBank/DDBJ whole genome shotgun (WGS) entry which is preliminary data.</text>
</comment>
<dbReference type="Pfam" id="PF00107">
    <property type="entry name" value="ADH_zinc_N"/>
    <property type="match status" value="1"/>
</dbReference>
<gene>
    <name evidence="2" type="ORF">N180_01855</name>
</gene>
<proteinExistence type="predicted"/>